<evidence type="ECO:0000256" key="1">
    <source>
        <dbReference type="SAM" id="SignalP"/>
    </source>
</evidence>
<evidence type="ECO:0000313" key="3">
    <source>
        <dbReference type="Proteomes" id="UP000606922"/>
    </source>
</evidence>
<reference evidence="2" key="1">
    <citation type="journal article" date="2014" name="Int. J. Syst. Evol. Microbiol.">
        <title>Complete genome sequence of Corynebacterium casei LMG S-19264T (=DSM 44701T), isolated from a smear-ripened cheese.</title>
        <authorList>
            <consortium name="US DOE Joint Genome Institute (JGI-PGF)"/>
            <person name="Walter F."/>
            <person name="Albersmeier A."/>
            <person name="Kalinowski J."/>
            <person name="Ruckert C."/>
        </authorList>
    </citation>
    <scope>NUCLEOTIDE SEQUENCE</scope>
    <source>
        <strain evidence="2">CGMCC 1.12813</strain>
    </source>
</reference>
<gene>
    <name evidence="2" type="ORF">GCM10010979_05280</name>
</gene>
<keyword evidence="1" id="KW-0732">Signal</keyword>
<comment type="caution">
    <text evidence="2">The sequence shown here is derived from an EMBL/GenBank/DDBJ whole genome shotgun (WGS) entry which is preliminary data.</text>
</comment>
<proteinExistence type="predicted"/>
<reference evidence="2" key="2">
    <citation type="submission" date="2020-09" db="EMBL/GenBank/DDBJ databases">
        <authorList>
            <person name="Sun Q."/>
            <person name="Zhou Y."/>
        </authorList>
    </citation>
    <scope>NUCLEOTIDE SEQUENCE</scope>
    <source>
        <strain evidence="2">CGMCC 1.12813</strain>
    </source>
</reference>
<sequence>MTKSRGLSVVLVSSLAVVMSLLTGCAQHGFPDLQREQTAKDELPGDFDAMDLSTFDTTTSRFTATYEGNDYYVIMPEGGQAPCLAITGSPGTPVTVCSSDGFVETTLQDGTVVQFGPEPVPGGRGWVAISANVRVKE</sequence>
<dbReference type="EMBL" id="BMGB01000001">
    <property type="protein sequence ID" value="GGA93665.1"/>
    <property type="molecule type" value="Genomic_DNA"/>
</dbReference>
<feature type="signal peptide" evidence="1">
    <location>
        <begin position="1"/>
        <end position="28"/>
    </location>
</feature>
<protein>
    <recommendedName>
        <fullName evidence="4">Lipoprotein</fullName>
    </recommendedName>
</protein>
<evidence type="ECO:0000313" key="2">
    <source>
        <dbReference type="EMBL" id="GGA93665.1"/>
    </source>
</evidence>
<dbReference type="AlphaFoldDB" id="A0A916SEQ8"/>
<organism evidence="2 3">
    <name type="scientific">Conyzicola nivalis</name>
    <dbReference type="NCBI Taxonomy" id="1477021"/>
    <lineage>
        <taxon>Bacteria</taxon>
        <taxon>Bacillati</taxon>
        <taxon>Actinomycetota</taxon>
        <taxon>Actinomycetes</taxon>
        <taxon>Micrococcales</taxon>
        <taxon>Microbacteriaceae</taxon>
        <taxon>Conyzicola</taxon>
    </lineage>
</organism>
<dbReference type="RefSeq" id="WP_188509157.1">
    <property type="nucleotide sequence ID" value="NZ_BMGB01000001.1"/>
</dbReference>
<feature type="chain" id="PRO_5038357819" description="Lipoprotein" evidence="1">
    <location>
        <begin position="29"/>
        <end position="137"/>
    </location>
</feature>
<keyword evidence="3" id="KW-1185">Reference proteome</keyword>
<dbReference type="Proteomes" id="UP000606922">
    <property type="component" value="Unassembled WGS sequence"/>
</dbReference>
<evidence type="ECO:0008006" key="4">
    <source>
        <dbReference type="Google" id="ProtNLM"/>
    </source>
</evidence>
<accession>A0A916SEQ8</accession>
<name>A0A916SEQ8_9MICO</name>
<dbReference type="PROSITE" id="PS51257">
    <property type="entry name" value="PROKAR_LIPOPROTEIN"/>
    <property type="match status" value="1"/>
</dbReference>